<comment type="caution">
    <text evidence="19">The sequence shown here is derived from an EMBL/GenBank/DDBJ whole genome shotgun (WGS) entry which is preliminary data.</text>
</comment>
<dbReference type="RefSeq" id="WP_121645334.1">
    <property type="nucleotide sequence ID" value="NZ_RCWN01000001.1"/>
</dbReference>
<evidence type="ECO:0000256" key="10">
    <source>
        <dbReference type="ARBA" id="ARBA00035584"/>
    </source>
</evidence>
<dbReference type="PANTHER" id="PTHR43840">
    <property type="entry name" value="MITOCHONDRIAL METAL TRANSPORTER 1-RELATED"/>
    <property type="match status" value="1"/>
</dbReference>
<dbReference type="SUPFAM" id="SSF161111">
    <property type="entry name" value="Cation efflux protein transmembrane domain-like"/>
    <property type="match status" value="1"/>
</dbReference>
<organism evidence="19 20">
    <name type="scientific">Notoacmeibacter ruber</name>
    <dbReference type="NCBI Taxonomy" id="2670375"/>
    <lineage>
        <taxon>Bacteria</taxon>
        <taxon>Pseudomonadati</taxon>
        <taxon>Pseudomonadota</taxon>
        <taxon>Alphaproteobacteria</taxon>
        <taxon>Hyphomicrobiales</taxon>
        <taxon>Notoacmeibacteraceae</taxon>
        <taxon>Notoacmeibacter</taxon>
    </lineage>
</organism>
<dbReference type="InterPro" id="IPR036837">
    <property type="entry name" value="Cation_efflux_CTD_sf"/>
</dbReference>
<dbReference type="PANTHER" id="PTHR43840:SF15">
    <property type="entry name" value="MITOCHONDRIAL METAL TRANSPORTER 1-RELATED"/>
    <property type="match status" value="1"/>
</dbReference>
<feature type="domain" description="Cation efflux protein transmembrane" evidence="17">
    <location>
        <begin position="28"/>
        <end position="221"/>
    </location>
</feature>
<protein>
    <recommendedName>
        <fullName evidence="15">Cation-efflux pump FieF</fullName>
    </recommendedName>
    <alternativeName>
        <fullName evidence="14">Protein p34</fullName>
    </alternativeName>
</protein>
<feature type="transmembrane region" description="Helical" evidence="16">
    <location>
        <begin position="98"/>
        <end position="120"/>
    </location>
</feature>
<dbReference type="InterPro" id="IPR027469">
    <property type="entry name" value="Cation_efflux_TMD_sf"/>
</dbReference>
<sequence>MVVGVFQRNRPDGQKRPSDARTVRRLAVLSVVMAFVVMGLKFLAWQLTGSVALFSDALESIVNVVAAFAALMAISIAQRPPDEDHPFGHHKAEYFSAVLEGVLIAVAALLIAVEAIPMFLRPVPVENSSLGIGVNLVATAVNGGLAILLLRKGRALRSPALQADGQHILTDVWTSLGVVLALVLVALTGWLWIDPLVAILVAANILYHGAKVIVSSLNGLMDRAVEPDEQALIEECIRENAMGAIEVHDIRSRVAGPVRFIEFHLVVDRAMSVGAAHEICDRIEGAIRRAMKGARVTIHVEPEEKSEPHGLPIT</sequence>
<evidence type="ECO:0000256" key="14">
    <source>
        <dbReference type="ARBA" id="ARBA00068882"/>
    </source>
</evidence>
<name>A0A3L7JCH9_9HYPH</name>
<feature type="transmembrane region" description="Helical" evidence="16">
    <location>
        <begin position="172"/>
        <end position="190"/>
    </location>
</feature>
<evidence type="ECO:0000256" key="13">
    <source>
        <dbReference type="ARBA" id="ARBA00062926"/>
    </source>
</evidence>
<dbReference type="GO" id="GO:0015341">
    <property type="term" value="F:zinc efflux antiporter activity"/>
    <property type="evidence" value="ECO:0007669"/>
    <property type="project" value="TreeGrafter"/>
</dbReference>
<dbReference type="GO" id="GO:0015093">
    <property type="term" value="F:ferrous iron transmembrane transporter activity"/>
    <property type="evidence" value="ECO:0007669"/>
    <property type="project" value="TreeGrafter"/>
</dbReference>
<comment type="similarity">
    <text evidence="2">Belongs to the cation diffusion facilitator (CDF) transporter (TC 2.A.4) family. FieF subfamily.</text>
</comment>
<keyword evidence="3" id="KW-0813">Transport</keyword>
<dbReference type="InterPro" id="IPR050291">
    <property type="entry name" value="CDF_Transporter"/>
</dbReference>
<dbReference type="AlphaFoldDB" id="A0A3L7JCH9"/>
<dbReference type="GO" id="GO:0006882">
    <property type="term" value="P:intracellular zinc ion homeostasis"/>
    <property type="evidence" value="ECO:0007669"/>
    <property type="project" value="TreeGrafter"/>
</dbReference>
<evidence type="ECO:0000256" key="2">
    <source>
        <dbReference type="ARBA" id="ARBA00010212"/>
    </source>
</evidence>
<dbReference type="GO" id="GO:0015086">
    <property type="term" value="F:cadmium ion transmembrane transporter activity"/>
    <property type="evidence" value="ECO:0007669"/>
    <property type="project" value="TreeGrafter"/>
</dbReference>
<dbReference type="Gene3D" id="1.20.1510.10">
    <property type="entry name" value="Cation efflux protein transmembrane domain"/>
    <property type="match status" value="1"/>
</dbReference>
<keyword evidence="7" id="KW-0864">Zinc transport</keyword>
<evidence type="ECO:0000256" key="5">
    <source>
        <dbReference type="ARBA" id="ARBA00022496"/>
    </source>
</evidence>
<dbReference type="FunFam" id="1.20.1510.10:FF:000001">
    <property type="entry name" value="Ferrous-iron efflux pump FieF"/>
    <property type="match status" value="1"/>
</dbReference>
<comment type="subunit">
    <text evidence="13">Homodimer. The subunits are held together in a parallel orientation through zinc binding at the interface of the cytoplasmic domains.</text>
</comment>
<accession>A0A3L7JCH9</accession>
<dbReference type="Pfam" id="PF01545">
    <property type="entry name" value="Cation_efflux"/>
    <property type="match status" value="1"/>
</dbReference>
<evidence type="ECO:0000256" key="8">
    <source>
        <dbReference type="ARBA" id="ARBA00022989"/>
    </source>
</evidence>
<feature type="transmembrane region" description="Helical" evidence="16">
    <location>
        <begin position="26"/>
        <end position="45"/>
    </location>
</feature>
<comment type="subcellular location">
    <subcellularLocation>
        <location evidence="1">Cell membrane</location>
        <topology evidence="1">Multi-pass membrane protein</topology>
    </subcellularLocation>
</comment>
<evidence type="ECO:0000313" key="20">
    <source>
        <dbReference type="Proteomes" id="UP000281094"/>
    </source>
</evidence>
<dbReference type="FunFam" id="3.30.70.1350:FF:000002">
    <property type="entry name" value="Ferrous-iron efflux pump FieF"/>
    <property type="match status" value="1"/>
</dbReference>
<dbReference type="InterPro" id="IPR058533">
    <property type="entry name" value="Cation_efflux_TM"/>
</dbReference>
<dbReference type="NCBIfam" id="TIGR01297">
    <property type="entry name" value="CDF"/>
    <property type="match status" value="1"/>
</dbReference>
<keyword evidence="7" id="KW-0406">Ion transport</keyword>
<feature type="domain" description="Cation efflux protein cytoplasmic" evidence="18">
    <location>
        <begin position="227"/>
        <end position="303"/>
    </location>
</feature>
<evidence type="ECO:0000256" key="1">
    <source>
        <dbReference type="ARBA" id="ARBA00004651"/>
    </source>
</evidence>
<evidence type="ECO:0000256" key="11">
    <source>
        <dbReference type="ARBA" id="ARBA00047695"/>
    </source>
</evidence>
<evidence type="ECO:0000256" key="15">
    <source>
        <dbReference type="ARBA" id="ARBA00072262"/>
    </source>
</evidence>
<keyword evidence="5" id="KW-0408">Iron</keyword>
<evidence type="ECO:0000259" key="17">
    <source>
        <dbReference type="Pfam" id="PF01545"/>
    </source>
</evidence>
<dbReference type="InterPro" id="IPR027470">
    <property type="entry name" value="Cation_efflux_CTD"/>
</dbReference>
<dbReference type="Pfam" id="PF16916">
    <property type="entry name" value="ZT_dimer"/>
    <property type="match status" value="1"/>
</dbReference>
<comment type="catalytic activity">
    <reaction evidence="10">
        <text>Fe(2+)(in) + H(+)(out) = Fe(2+)(out) + H(+)(in)</text>
        <dbReference type="Rhea" id="RHEA:29439"/>
        <dbReference type="ChEBI" id="CHEBI:15378"/>
        <dbReference type="ChEBI" id="CHEBI:29033"/>
    </reaction>
</comment>
<evidence type="ECO:0000256" key="16">
    <source>
        <dbReference type="SAM" id="Phobius"/>
    </source>
</evidence>
<keyword evidence="9 16" id="KW-0472">Membrane</keyword>
<evidence type="ECO:0000256" key="6">
    <source>
        <dbReference type="ARBA" id="ARBA00022692"/>
    </source>
</evidence>
<feature type="transmembrane region" description="Helical" evidence="16">
    <location>
        <begin position="57"/>
        <end position="77"/>
    </location>
</feature>
<evidence type="ECO:0000256" key="9">
    <source>
        <dbReference type="ARBA" id="ARBA00023136"/>
    </source>
</evidence>
<comment type="catalytic activity">
    <reaction evidence="11">
        <text>Zn(2+)(in) + H(+)(out) = Zn(2+)(out) + H(+)(in)</text>
        <dbReference type="Rhea" id="RHEA:28839"/>
        <dbReference type="ChEBI" id="CHEBI:15378"/>
        <dbReference type="ChEBI" id="CHEBI:29105"/>
    </reaction>
</comment>
<proteinExistence type="inferred from homology"/>
<keyword evidence="8 16" id="KW-1133">Transmembrane helix</keyword>
<keyword evidence="6 16" id="KW-0812">Transmembrane</keyword>
<evidence type="ECO:0000256" key="12">
    <source>
        <dbReference type="ARBA" id="ARBA00050984"/>
    </source>
</evidence>
<keyword evidence="20" id="KW-1185">Reference proteome</keyword>
<evidence type="ECO:0000256" key="7">
    <source>
        <dbReference type="ARBA" id="ARBA00022906"/>
    </source>
</evidence>
<evidence type="ECO:0000256" key="3">
    <source>
        <dbReference type="ARBA" id="ARBA00022448"/>
    </source>
</evidence>
<evidence type="ECO:0000259" key="18">
    <source>
        <dbReference type="Pfam" id="PF16916"/>
    </source>
</evidence>
<dbReference type="Gene3D" id="3.30.70.1350">
    <property type="entry name" value="Cation efflux protein, cytoplasmic domain"/>
    <property type="match status" value="1"/>
</dbReference>
<keyword evidence="5" id="KW-0410">Iron transport</keyword>
<evidence type="ECO:0000256" key="4">
    <source>
        <dbReference type="ARBA" id="ARBA00022475"/>
    </source>
</evidence>
<feature type="transmembrane region" description="Helical" evidence="16">
    <location>
        <begin position="132"/>
        <end position="151"/>
    </location>
</feature>
<comment type="catalytic activity">
    <reaction evidence="12">
        <text>Cd(2+)(in) + H(+)(out) = Cd(2+)(out) + H(+)(in)</text>
        <dbReference type="Rhea" id="RHEA:28739"/>
        <dbReference type="ChEBI" id="CHEBI:15378"/>
        <dbReference type="ChEBI" id="CHEBI:48775"/>
    </reaction>
</comment>
<dbReference type="GO" id="GO:0005886">
    <property type="term" value="C:plasma membrane"/>
    <property type="evidence" value="ECO:0007669"/>
    <property type="project" value="UniProtKB-SubCell"/>
</dbReference>
<keyword evidence="7" id="KW-0862">Zinc</keyword>
<dbReference type="InterPro" id="IPR002524">
    <property type="entry name" value="Cation_efflux"/>
</dbReference>
<reference evidence="19 20" key="1">
    <citation type="submission" date="2018-10" db="EMBL/GenBank/DDBJ databases">
        <title>Notoacmeibacter sp. M2BS9Y-3-1, whole genome shotgun sequence.</title>
        <authorList>
            <person name="Tuo L."/>
        </authorList>
    </citation>
    <scope>NUCLEOTIDE SEQUENCE [LARGE SCALE GENOMIC DNA]</scope>
    <source>
        <strain evidence="19 20">M2BS9Y-3-1</strain>
    </source>
</reference>
<dbReference type="SUPFAM" id="SSF160240">
    <property type="entry name" value="Cation efflux protein cytoplasmic domain-like"/>
    <property type="match status" value="1"/>
</dbReference>
<dbReference type="EMBL" id="RCWN01000001">
    <property type="protein sequence ID" value="RLQ88366.1"/>
    <property type="molecule type" value="Genomic_DNA"/>
</dbReference>
<gene>
    <name evidence="19" type="ORF">D8780_09270</name>
</gene>
<dbReference type="Proteomes" id="UP000281094">
    <property type="component" value="Unassembled WGS sequence"/>
</dbReference>
<evidence type="ECO:0000313" key="19">
    <source>
        <dbReference type="EMBL" id="RLQ88366.1"/>
    </source>
</evidence>
<keyword evidence="4" id="KW-1003">Cell membrane</keyword>